<comment type="caution">
    <text evidence="8">The sequence shown here is derived from an EMBL/GenBank/DDBJ whole genome shotgun (WGS) entry which is preliminary data.</text>
</comment>
<reference evidence="8" key="1">
    <citation type="submission" date="2020-03" db="EMBL/GenBank/DDBJ databases">
        <authorList>
            <person name="Weist P."/>
        </authorList>
    </citation>
    <scope>NUCLEOTIDE SEQUENCE</scope>
</reference>
<dbReference type="SMART" id="SM00008">
    <property type="entry name" value="HormR"/>
    <property type="match status" value="1"/>
</dbReference>
<evidence type="ECO:0000256" key="3">
    <source>
        <dbReference type="ARBA" id="ARBA00022475"/>
    </source>
</evidence>
<dbReference type="Pfam" id="PF00002">
    <property type="entry name" value="7tm_2"/>
    <property type="match status" value="1"/>
</dbReference>
<keyword evidence="5" id="KW-1133">Transmembrane helix</keyword>
<dbReference type="Gene3D" id="4.10.1240.10">
    <property type="entry name" value="GPCR, family 2, extracellular hormone receptor domain"/>
    <property type="match status" value="1"/>
</dbReference>
<keyword evidence="4" id="KW-0812">Transmembrane</keyword>
<evidence type="ECO:0000256" key="4">
    <source>
        <dbReference type="ARBA" id="ARBA00022692"/>
    </source>
</evidence>
<dbReference type="Gene3D" id="1.20.1070.10">
    <property type="entry name" value="Rhodopsin 7-helix transmembrane proteins"/>
    <property type="match status" value="1"/>
</dbReference>
<gene>
    <name evidence="8" type="ORF">PLEPLA_LOCUS13620</name>
</gene>
<organism evidence="8 9">
    <name type="scientific">Pleuronectes platessa</name>
    <name type="common">European plaice</name>
    <dbReference type="NCBI Taxonomy" id="8262"/>
    <lineage>
        <taxon>Eukaryota</taxon>
        <taxon>Metazoa</taxon>
        <taxon>Chordata</taxon>
        <taxon>Craniata</taxon>
        <taxon>Vertebrata</taxon>
        <taxon>Euteleostomi</taxon>
        <taxon>Actinopterygii</taxon>
        <taxon>Neopterygii</taxon>
        <taxon>Teleostei</taxon>
        <taxon>Neoteleostei</taxon>
        <taxon>Acanthomorphata</taxon>
        <taxon>Carangaria</taxon>
        <taxon>Pleuronectiformes</taxon>
        <taxon>Pleuronectoidei</taxon>
        <taxon>Pleuronectidae</taxon>
        <taxon>Pleuronectes</taxon>
    </lineage>
</organism>
<dbReference type="PANTHER" id="PTHR45620:SF30">
    <property type="entry name" value="GLUCAGON RECEPTOR-LIKE PROTEIN"/>
    <property type="match status" value="1"/>
</dbReference>
<keyword evidence="3" id="KW-1003">Cell membrane</keyword>
<proteinExistence type="inferred from homology"/>
<dbReference type="InterPro" id="IPR000832">
    <property type="entry name" value="GPCR_2_secretin-like"/>
</dbReference>
<sequence length="146" mass="16858">MSCGKILEETYRKWVQYKEDCVNMILNEPLPQVGSFCNRTFDIYACWPDSPAGSAVTSPVLTTCPGMTKGAVRRRCGSDGHWERDERGQVWRDKSSVRRRRSRVSGGKLHCFRNYIHANLFLSFILRAVSVIVKDTMIDRHWDEKS</sequence>
<dbReference type="GO" id="GO:0017046">
    <property type="term" value="F:peptide hormone binding"/>
    <property type="evidence" value="ECO:0007669"/>
    <property type="project" value="TreeGrafter"/>
</dbReference>
<name>A0A9N7YHC1_PLEPL</name>
<evidence type="ECO:0000256" key="6">
    <source>
        <dbReference type="ARBA" id="ARBA00023136"/>
    </source>
</evidence>
<feature type="domain" description="G-protein coupled receptors family 2 profile 1" evidence="7">
    <location>
        <begin position="20"/>
        <end position="101"/>
    </location>
</feature>
<dbReference type="SUPFAM" id="SSF111418">
    <property type="entry name" value="Hormone receptor domain"/>
    <property type="match status" value="1"/>
</dbReference>
<comment type="similarity">
    <text evidence="2">Belongs to the G-protein coupled receptor 2 family.</text>
</comment>
<dbReference type="GO" id="GO:0007188">
    <property type="term" value="P:adenylate cyclase-modulating G protein-coupled receptor signaling pathway"/>
    <property type="evidence" value="ECO:0007669"/>
    <property type="project" value="TreeGrafter"/>
</dbReference>
<accession>A0A9N7YHC1</accession>
<dbReference type="EMBL" id="CADEAL010000825">
    <property type="protein sequence ID" value="CAB1425688.1"/>
    <property type="molecule type" value="Genomic_DNA"/>
</dbReference>
<dbReference type="InterPro" id="IPR050332">
    <property type="entry name" value="GPCR_2"/>
</dbReference>
<dbReference type="InterPro" id="IPR001879">
    <property type="entry name" value="GPCR_2_extracellular_dom"/>
</dbReference>
<dbReference type="GO" id="GO:0008528">
    <property type="term" value="F:G protein-coupled peptide receptor activity"/>
    <property type="evidence" value="ECO:0007669"/>
    <property type="project" value="TreeGrafter"/>
</dbReference>
<keyword evidence="6" id="KW-0472">Membrane</keyword>
<evidence type="ECO:0000256" key="5">
    <source>
        <dbReference type="ARBA" id="ARBA00022989"/>
    </source>
</evidence>
<evidence type="ECO:0000256" key="2">
    <source>
        <dbReference type="ARBA" id="ARBA00005314"/>
    </source>
</evidence>
<keyword evidence="9" id="KW-1185">Reference proteome</keyword>
<dbReference type="PROSITE" id="PS50227">
    <property type="entry name" value="G_PROTEIN_RECEP_F2_3"/>
    <property type="match status" value="1"/>
</dbReference>
<comment type="subcellular location">
    <subcellularLocation>
        <location evidence="1">Cell membrane</location>
        <topology evidence="1">Multi-pass membrane protein</topology>
    </subcellularLocation>
</comment>
<dbReference type="PANTHER" id="PTHR45620">
    <property type="entry name" value="PDF RECEPTOR-LIKE PROTEIN-RELATED"/>
    <property type="match status" value="1"/>
</dbReference>
<evidence type="ECO:0000313" key="9">
    <source>
        <dbReference type="Proteomes" id="UP001153269"/>
    </source>
</evidence>
<evidence type="ECO:0000256" key="1">
    <source>
        <dbReference type="ARBA" id="ARBA00004651"/>
    </source>
</evidence>
<protein>
    <recommendedName>
        <fullName evidence="7">G-protein coupled receptors family 2 profile 1 domain-containing protein</fullName>
    </recommendedName>
</protein>
<evidence type="ECO:0000313" key="8">
    <source>
        <dbReference type="EMBL" id="CAB1425688.1"/>
    </source>
</evidence>
<dbReference type="GO" id="GO:0005886">
    <property type="term" value="C:plasma membrane"/>
    <property type="evidence" value="ECO:0007669"/>
    <property type="project" value="UniProtKB-SubCell"/>
</dbReference>
<dbReference type="Proteomes" id="UP001153269">
    <property type="component" value="Unassembled WGS sequence"/>
</dbReference>
<dbReference type="InterPro" id="IPR036445">
    <property type="entry name" value="GPCR_2_extracell_dom_sf"/>
</dbReference>
<evidence type="ECO:0000259" key="7">
    <source>
        <dbReference type="PROSITE" id="PS50227"/>
    </source>
</evidence>
<dbReference type="Pfam" id="PF02793">
    <property type="entry name" value="HRM"/>
    <property type="match status" value="1"/>
</dbReference>
<dbReference type="AlphaFoldDB" id="A0A9N7YHC1"/>